<reference evidence="9 10" key="1">
    <citation type="submission" date="2009-12" db="EMBL/GenBank/DDBJ databases">
        <title>The draft genome of Batrachochytrium dendrobatidis.</title>
        <authorList>
            <consortium name="US DOE Joint Genome Institute (JGI-PGF)"/>
            <person name="Kuo A."/>
            <person name="Salamov A."/>
            <person name="Schmutz J."/>
            <person name="Lucas S."/>
            <person name="Pitluck S."/>
            <person name="Rosenblum E."/>
            <person name="Stajich J."/>
            <person name="Eisen M."/>
            <person name="Grigoriev I.V."/>
        </authorList>
    </citation>
    <scope>NUCLEOTIDE SEQUENCE [LARGE SCALE GENOMIC DNA]</scope>
    <source>
        <strain evidence="10">JAM81 / FGSC 10211</strain>
    </source>
</reference>
<feature type="coiled-coil region" evidence="6">
    <location>
        <begin position="1501"/>
        <end position="1762"/>
    </location>
</feature>
<sequence length="3358" mass="383551">MESREQQLERTKQKLQRFRNSRAPGAYSVHSAISSSSTVHGQPLSGLGLVSKSSNGSLKRTDAHSVTSDIEVQPASSIASSSEMSDTRRQIMNLPSTVSLKSLSRQTSRSQLRTDLDHDFTSNYSECESKISATSMVGIDLETDPNLAEIDRLVLYDGANDSISLSITSNARSSSIRADSPSTQSVMKSKQDILVRSASVSGRRDSIQSSIHESQRLHSQEEQLQKIHGQYISRIEKLEAELDEYRSKYDTELNTLGRHNHNLKAALQTAEIRSAELDMQFERDYGEVEENRMRTRLLEEDNAMLNQQREMLEMQLENALSVNKPISSLVPDNNLSEVELLQNQLLEYQSMTETLKQGAHEAHLQITELISAKHVLEETVESLKGDFDLMPHVDSDSLDTCSKEVVQLQDIITKHKEHVTLLKDQIADLETCLLNKTNSHRELELEIERLTSLLAESTEALKQVEARLVEVESNSLLTIDGFMQQISSLQTELAAIKTLVHPSASTNVESGIIGEFFNCLDETTGAKDEISQLQAQLHDALLGQKDFSDRLEAANEQRALLQIQLDGMNLDLSHSGADFSSQTQQLHEKIEELSAENSRLQSEIDALYSKTTTESTNAIADSSDVEQYRMLTEHMSQLVETTATSEQEHLLKIENLQNTIEWVQEEKQTLTADFEQQIQVLQCELSTISAERDALIANAKHTNTSYGNTAIDKDESFARAMELELEVETLKTDLQSVRDENDTLKRLSQKHNTATTSSKTIQLSPMTKLAEVTQPDILSAQDTDGWDEFPLLSPEVDDLKVIIDDLKTQLQTITIERDHLASCTITTGSASSSGAYDMSSLQNELIAITTESDNLKSKANAARLELETFRKQSIDDQEQLVDTMRNLTERNSEYQILLAELQAKNDALLKRTSTLDTLDASVLTDFSPDFEQLSEALKKITELEAKIASMEADYSDTLVQCDDKIQQLQDQLCAAQSKVVESATELANSSDLINEKKTSDAQLADIEVRLADQTVFAEKLTQKIVEMQDELNYLQDEKHYFEERCDELQSIIESNNVKFENELAKLEAAHSNTSNQLDEVGIERKSENESTALHIETINMQLSSLKQERDQLAALLEQAQKDALASRSELDDAIHASQSSSALSEEVERLKEYILVLEDKIATLENELDIMRTSSQQWEDYAATSLEETNELHAQELACRDENESALTHKIEHLSAQLLQAQQSFSNTEDLVSANEDLTSKNNTLETTLEDLRHATELEVLSLTDKLRDVNVKFIEAQDQSSKMESQLKETSSRYDELAHTHDQIKFEKEAFERDVLSLKENIKQLEASISNNESRTSHISQEAEALKHNYENIVAIRDDLQLQLEAADLRSQNLEQQNMEHRSHIESICTSQEALIAERDTLTQQIQQLSQSLDAAKLDIVRLNDFCANVESDKSAFGDVQQRLDEHVLLVQQLQADKETLVNTLDEMRASQDQLHVDLDALKTQKNELDITCAENDQYVSELTLQIQDAQQAVNEWQAYAQTFETEKSEWESRRIEFEDRLANISNERSSEMDIIIQELDQVKNEKEQLMAVHNEQSHELATLAHEHSNLSKRMAEIELERSEMEYEIQNMHKSTDASKATQIELEKLQEESRQLRFSMEQSEQHYQQQLEKNAFDFDSLQERIMQLTQEQAELQQEKNALQEELNVLLESQTKSREMEEHYHELKLTNAQIQQEYQQVLLQLQTTDSQLTRFSELEQQLATKTEEIDHSSKEISQLSQELELCKLDHLNAVKSLAERDHELFAVQEKYVQMEHSLEQAQSHKKAEVSDLQYQLSQLSAKVPELESHVTYYLEKIALMEDAAHASNEKLQLAQEQYAALEKELYDCKHELHDNHEAHCVEMDALKASHEDHKISLNANYDEIYSQLTYQANEVQRLTMLLEEAQHNVAMAQEQHRDVESELLSIKHVHSEAIGQLNTNLSDQVAEFSTLTAKAQQLEAENTLLKQSVEKYVQEITQLQDSVTKVQDAYDLVKKNLGETELRLSELKAANLLSIDKSTNADIQTKQLQQNIDDLTKKLADAKQSKSEVVVKLEEMNDILLRKDGQLETAQAATAAVNAQLASLLQQHKIDLEMHRSNCVQSDTSEQLRYKALEAELADTKNVLAITQNKLLLARPFTNPEQALADGITNLSMTGMHDRGNFSSAELQSLRAEMAQLTSEKQALISALDARSEHHGTKHTSAAVEVIRLQTVVAELQGKLAESDHLLSALQPALDELDSKNREVEKLSHLVRSLGVKMDANGTALVLMQDESPKIPAGMRQVSIADHALLEAKACNVDQSMNQLESALALIEENDGEIKTLRNTIEELLNNSFAGMSETPDGPDLKLLQRQIDELRKLWSHELSANSILRNLIAKAQADAHQYQQESQCKIASMKEEFDELAHVCEIAQRDIDVVQHEAKTHELNARSIEKQFEDRLNTQYFEHHNQIAVQDELHTKERAALNKLVGSLEAERDRLVSELARLKSRQQSHSTDSVRDSDFFKQRLAEKEAMLLEAESNLRQVEIKVRDAEFHIRDCEANIKKMDQVHKDVVADLDSRLQHLNLHSQLLETKLKDSEFALAKALADAARASQEAAYFSDRYRSMEDTYKQVPGTHHLQRTQEDHESHRHAWLSERAQLETELRKKHMEILDRDQILMEERQRMRAIADEEIRSAVAAEQRHSRDLLNARIGELRSKYDTALDELRAQKRKVEEQLDDTEHMLFEERDSLQRRLFDTEERERVQSAEVIILQERLTRRDKLQSDRQTTESLTERAEKWHCKSLELEMRITQLEQEFDTERRDLEKRLNDAVVQSRLADQRLTDRDVLWTNERRGFEQEIDRVRQDAAKLASQLRAEDTNGLLKSLQEQKNEIETLLRDREARLIDLETRLQDQIARNTETTENWHRVVAQSQVMESRLIERDAQLREAQTKVHSLTLQLSQFENKDIVSPIVSEQHHSQMEEAKRQADAQIKFERERAKRLALKIEDLKNRNQQLKRQVETHSQPMQLNSQAAAEEIESMRHELSNLRISNGEVLAILREMLINTIGPGAIDIPDLEVNKIRLNLPKLREQCRSLVQELVYVRALVNRLVLWRGDLRYQKLYLSFKVDDLLESQKMSLSYLHGMGVIMDKPDFTKSLTPRRKLIRCINAVIAVHRIKIMAARWQTFLEGNGSFSLDEYHGAEIGYNQTGLVAVSTKNQFSRQWSYGELSSDAQNQHVKDLERNLQQARMGQAAIEERLNEELYEKRAIEMENERLLRALKYDRHNLSHISSPMHFIQDRMSPAPPSAAGSVTNSLYREEQGRHSQHIPHGMMDDRQFTSQLNGSTYPTDQRWSQQPTRFR</sequence>
<evidence type="ECO:0000256" key="4">
    <source>
        <dbReference type="ARBA" id="ARBA00023054"/>
    </source>
</evidence>
<evidence type="ECO:0000256" key="3">
    <source>
        <dbReference type="ARBA" id="ARBA00022553"/>
    </source>
</evidence>
<keyword evidence="5" id="KW-0206">Cytoskeleton</keyword>
<dbReference type="GO" id="GO:0005737">
    <property type="term" value="C:cytoplasm"/>
    <property type="evidence" value="ECO:0007669"/>
    <property type="project" value="UniProtKB-ARBA"/>
</dbReference>
<dbReference type="InterPro" id="IPR019528">
    <property type="entry name" value="PACT_domain"/>
</dbReference>
<feature type="compositionally biased region" description="Polar residues" evidence="7">
    <location>
        <begin position="51"/>
        <end position="70"/>
    </location>
</feature>
<feature type="coiled-coil region" evidence="6">
    <location>
        <begin position="295"/>
        <end position="322"/>
    </location>
</feature>
<dbReference type="Gene3D" id="1.10.287.1490">
    <property type="match status" value="1"/>
</dbReference>
<feature type="coiled-coil region" evidence="6">
    <location>
        <begin position="2943"/>
        <end position="3048"/>
    </location>
</feature>
<feature type="coiled-coil region" evidence="6">
    <location>
        <begin position="2709"/>
        <end position="2740"/>
    </location>
</feature>
<evidence type="ECO:0000313" key="10">
    <source>
        <dbReference type="Proteomes" id="UP000007241"/>
    </source>
</evidence>
<dbReference type="EMBL" id="GL882879">
    <property type="protein sequence ID" value="EGF83601.1"/>
    <property type="molecule type" value="Genomic_DNA"/>
</dbReference>
<evidence type="ECO:0000256" key="5">
    <source>
        <dbReference type="ARBA" id="ARBA00023212"/>
    </source>
</evidence>
<protein>
    <recommendedName>
        <fullName evidence="8">Pericentrin/AKAP-450 centrosomal targeting domain-containing protein</fullName>
    </recommendedName>
</protein>
<name>F4NUG0_BATDJ</name>
<dbReference type="InParanoid" id="F4NUG0"/>
<feature type="coiled-coil region" evidence="6">
    <location>
        <begin position="440"/>
        <end position="474"/>
    </location>
</feature>
<keyword evidence="4 6" id="KW-0175">Coiled coil</keyword>
<keyword evidence="10" id="KW-1185">Reference proteome</keyword>
<dbReference type="HOGENOM" id="CLU_225077_0_0_1"/>
<feature type="compositionally biased region" description="Polar residues" evidence="7">
    <location>
        <begin position="3335"/>
        <end position="3358"/>
    </location>
</feature>
<keyword evidence="2" id="KW-0963">Cytoplasm</keyword>
<evidence type="ECO:0000256" key="7">
    <source>
        <dbReference type="SAM" id="MobiDB-lite"/>
    </source>
</evidence>
<keyword evidence="3" id="KW-0597">Phosphoprotein</keyword>
<evidence type="ECO:0000259" key="8">
    <source>
        <dbReference type="Pfam" id="PF10495"/>
    </source>
</evidence>
<proteinExistence type="predicted"/>
<dbReference type="GO" id="GO:0005815">
    <property type="term" value="C:microtubule organizing center"/>
    <property type="evidence" value="ECO:0007669"/>
    <property type="project" value="UniProtKB-SubCell"/>
</dbReference>
<comment type="subcellular location">
    <subcellularLocation>
        <location evidence="1">Cytoplasm</location>
        <location evidence="1">Cytoskeleton</location>
        <location evidence="1">Microtubule organizing center</location>
    </subcellularLocation>
</comment>
<dbReference type="Pfam" id="PF10495">
    <property type="entry name" value="PACT_coil_coil"/>
    <property type="match status" value="1"/>
</dbReference>
<feature type="coiled-coil region" evidence="6">
    <location>
        <begin position="1309"/>
        <end position="1420"/>
    </location>
</feature>
<feature type="coiled-coil region" evidence="6">
    <location>
        <begin position="1147"/>
        <end position="1174"/>
    </location>
</feature>
<dbReference type="PANTHER" id="PTHR43049">
    <property type="entry name" value="EARLY ENDOSOME ANTIGEN"/>
    <property type="match status" value="1"/>
</dbReference>
<feature type="coiled-coil region" evidence="6">
    <location>
        <begin position="2038"/>
        <end position="2065"/>
    </location>
</feature>
<gene>
    <name evidence="9" type="ORF">BATDEDRAFT_22429</name>
</gene>
<feature type="coiled-coil region" evidence="6">
    <location>
        <begin position="221"/>
        <end position="255"/>
    </location>
</feature>
<feature type="coiled-coil region" evidence="6">
    <location>
        <begin position="551"/>
        <end position="610"/>
    </location>
</feature>
<feature type="coiled-coil region" evidence="6">
    <location>
        <begin position="2793"/>
        <end position="2900"/>
    </location>
</feature>
<evidence type="ECO:0000313" key="9">
    <source>
        <dbReference type="EMBL" id="EGF83601.1"/>
    </source>
</evidence>
<accession>F4NUG0</accession>
<feature type="compositionally biased region" description="Basic and acidic residues" evidence="7">
    <location>
        <begin position="1"/>
        <end position="12"/>
    </location>
</feature>
<feature type="coiled-coil region" evidence="6">
    <location>
        <begin position="2479"/>
        <end position="2545"/>
    </location>
</feature>
<evidence type="ECO:0000256" key="2">
    <source>
        <dbReference type="ARBA" id="ARBA00022490"/>
    </source>
</evidence>
<feature type="coiled-coil region" evidence="6">
    <location>
        <begin position="1915"/>
        <end position="2009"/>
    </location>
</feature>
<evidence type="ECO:0000256" key="1">
    <source>
        <dbReference type="ARBA" id="ARBA00004267"/>
    </source>
</evidence>
<dbReference type="Proteomes" id="UP000007241">
    <property type="component" value="Unassembled WGS sequence"/>
</dbReference>
<evidence type="ECO:0000256" key="6">
    <source>
        <dbReference type="SAM" id="Coils"/>
    </source>
</evidence>
<feature type="coiled-coil region" evidence="6">
    <location>
        <begin position="1837"/>
        <end position="1871"/>
    </location>
</feature>
<feature type="domain" description="Pericentrin/AKAP-450 centrosomal targeting" evidence="8">
    <location>
        <begin position="3105"/>
        <end position="3181"/>
    </location>
</feature>
<dbReference type="GeneID" id="18237940"/>
<dbReference type="PANTHER" id="PTHR43049:SF1">
    <property type="entry name" value="EARLY ENDOSOME ANTIGEN"/>
    <property type="match status" value="1"/>
</dbReference>
<dbReference type="OrthoDB" id="10255000at2759"/>
<feature type="coiled-coil region" evidence="6">
    <location>
        <begin position="796"/>
        <end position="960"/>
    </location>
</feature>
<dbReference type="RefSeq" id="XP_006675567.1">
    <property type="nucleotide sequence ID" value="XM_006675504.1"/>
</dbReference>
<organism evidence="9 10">
    <name type="scientific">Batrachochytrium dendrobatidis (strain JAM81 / FGSC 10211)</name>
    <name type="common">Frog chytrid fungus</name>
    <dbReference type="NCBI Taxonomy" id="684364"/>
    <lineage>
        <taxon>Eukaryota</taxon>
        <taxon>Fungi</taxon>
        <taxon>Fungi incertae sedis</taxon>
        <taxon>Chytridiomycota</taxon>
        <taxon>Chytridiomycota incertae sedis</taxon>
        <taxon>Chytridiomycetes</taxon>
        <taxon>Rhizophydiales</taxon>
        <taxon>Rhizophydiales incertae sedis</taxon>
        <taxon>Batrachochytrium</taxon>
    </lineage>
</organism>
<dbReference type="OMA" id="YQRDMRC"/>
<feature type="compositionally biased region" description="Low complexity" evidence="7">
    <location>
        <begin position="28"/>
        <end position="37"/>
    </location>
</feature>
<feature type="coiled-coil region" evidence="6">
    <location>
        <begin position="1017"/>
        <end position="1122"/>
    </location>
</feature>
<feature type="region of interest" description="Disordered" evidence="7">
    <location>
        <begin position="1"/>
        <end position="87"/>
    </location>
</feature>
<feature type="coiled-coil region" evidence="6">
    <location>
        <begin position="646"/>
        <end position="673"/>
    </location>
</feature>
<feature type="region of interest" description="Disordered" evidence="7">
    <location>
        <begin position="3316"/>
        <end position="3358"/>
    </location>
</feature>
<feature type="coiled-coil region" evidence="6">
    <location>
        <begin position="720"/>
        <end position="747"/>
    </location>
</feature>